<keyword evidence="2" id="KW-0443">Lipid metabolism</keyword>
<evidence type="ECO:0008006" key="5">
    <source>
        <dbReference type="Google" id="ProtNLM"/>
    </source>
</evidence>
<dbReference type="EMBL" id="KV878910">
    <property type="protein sequence ID" value="OJJ80607.1"/>
    <property type="molecule type" value="Genomic_DNA"/>
</dbReference>
<dbReference type="RefSeq" id="XP_022397305.1">
    <property type="nucleotide sequence ID" value="XM_022541300.1"/>
</dbReference>
<dbReference type="GO" id="GO:0047499">
    <property type="term" value="F:calcium-independent phospholipase A2 activity"/>
    <property type="evidence" value="ECO:0007669"/>
    <property type="project" value="TreeGrafter"/>
</dbReference>
<dbReference type="GO" id="GO:0019369">
    <property type="term" value="P:arachidonate metabolic process"/>
    <property type="evidence" value="ECO:0007669"/>
    <property type="project" value="TreeGrafter"/>
</dbReference>
<organism evidence="3 4">
    <name type="scientific">Aspergillus glaucus CBS 516.65</name>
    <dbReference type="NCBI Taxonomy" id="1160497"/>
    <lineage>
        <taxon>Eukaryota</taxon>
        <taxon>Fungi</taxon>
        <taxon>Dikarya</taxon>
        <taxon>Ascomycota</taxon>
        <taxon>Pezizomycotina</taxon>
        <taxon>Eurotiomycetes</taxon>
        <taxon>Eurotiomycetidae</taxon>
        <taxon>Eurotiales</taxon>
        <taxon>Aspergillaceae</taxon>
        <taxon>Aspergillus</taxon>
        <taxon>Aspergillus subgen. Aspergillus</taxon>
    </lineage>
</organism>
<dbReference type="STRING" id="1160497.A0A1L9V9J5"/>
<evidence type="ECO:0000313" key="4">
    <source>
        <dbReference type="Proteomes" id="UP000184300"/>
    </source>
</evidence>
<keyword evidence="2" id="KW-0442">Lipid degradation</keyword>
<sequence>ATIIEATHATSAATSFFDPVCVGARKFANGALGANNPIDEVEGEASDIWCGEIGDLKPLVKYFISIETGSPGEKAIEDNMLKFLSKTMVDLTTQTEQTEKRFIAKWRQHDDKKRYFRFNVDRGLQDVGLSEYQEQGLIEAATEGYLSHQAFKFQVRDCIHNLSSKQSVYMENFS</sequence>
<dbReference type="OrthoDB" id="1658288at2759"/>
<dbReference type="GO" id="GO:0016042">
    <property type="term" value="P:lipid catabolic process"/>
    <property type="evidence" value="ECO:0007669"/>
    <property type="project" value="UniProtKB-KW"/>
</dbReference>
<accession>A0A1L9V9J5</accession>
<evidence type="ECO:0000313" key="3">
    <source>
        <dbReference type="EMBL" id="OJJ80607.1"/>
    </source>
</evidence>
<dbReference type="InterPro" id="IPR016035">
    <property type="entry name" value="Acyl_Trfase/lysoPLipase"/>
</dbReference>
<dbReference type="AlphaFoldDB" id="A0A1L9V9J5"/>
<gene>
    <name evidence="3" type="ORF">ASPGLDRAFT_134498</name>
</gene>
<dbReference type="SUPFAM" id="SSF52151">
    <property type="entry name" value="FabD/lysophospholipase-like"/>
    <property type="match status" value="1"/>
</dbReference>
<proteinExistence type="predicted"/>
<dbReference type="Proteomes" id="UP000184300">
    <property type="component" value="Unassembled WGS sequence"/>
</dbReference>
<keyword evidence="1" id="KW-0378">Hydrolase</keyword>
<protein>
    <recommendedName>
        <fullName evidence="5">PNPLA domain-containing protein</fullName>
    </recommendedName>
</protein>
<dbReference type="GeneID" id="34457561"/>
<dbReference type="PANTHER" id="PTHR24185:SF1">
    <property type="entry name" value="CALCIUM-INDEPENDENT PHOSPHOLIPASE A2-GAMMA"/>
    <property type="match status" value="1"/>
</dbReference>
<reference evidence="4" key="1">
    <citation type="journal article" date="2017" name="Genome Biol.">
        <title>Comparative genomics reveals high biological diversity and specific adaptations in the industrially and medically important fungal genus Aspergillus.</title>
        <authorList>
            <person name="de Vries R.P."/>
            <person name="Riley R."/>
            <person name="Wiebenga A."/>
            <person name="Aguilar-Osorio G."/>
            <person name="Amillis S."/>
            <person name="Uchima C.A."/>
            <person name="Anderluh G."/>
            <person name="Asadollahi M."/>
            <person name="Askin M."/>
            <person name="Barry K."/>
            <person name="Battaglia E."/>
            <person name="Bayram O."/>
            <person name="Benocci T."/>
            <person name="Braus-Stromeyer S.A."/>
            <person name="Caldana C."/>
            <person name="Canovas D."/>
            <person name="Cerqueira G.C."/>
            <person name="Chen F."/>
            <person name="Chen W."/>
            <person name="Choi C."/>
            <person name="Clum A."/>
            <person name="Dos Santos R.A."/>
            <person name="Damasio A.R."/>
            <person name="Diallinas G."/>
            <person name="Emri T."/>
            <person name="Fekete E."/>
            <person name="Flipphi M."/>
            <person name="Freyberg S."/>
            <person name="Gallo A."/>
            <person name="Gournas C."/>
            <person name="Habgood R."/>
            <person name="Hainaut M."/>
            <person name="Harispe M.L."/>
            <person name="Henrissat B."/>
            <person name="Hilden K.S."/>
            <person name="Hope R."/>
            <person name="Hossain A."/>
            <person name="Karabika E."/>
            <person name="Karaffa L."/>
            <person name="Karanyi Z."/>
            <person name="Krasevec N."/>
            <person name="Kuo A."/>
            <person name="Kusch H."/>
            <person name="LaButti K."/>
            <person name="Lagendijk E.L."/>
            <person name="Lapidus A."/>
            <person name="Levasseur A."/>
            <person name="Lindquist E."/>
            <person name="Lipzen A."/>
            <person name="Logrieco A.F."/>
            <person name="MacCabe A."/>
            <person name="Maekelae M.R."/>
            <person name="Malavazi I."/>
            <person name="Melin P."/>
            <person name="Meyer V."/>
            <person name="Mielnichuk N."/>
            <person name="Miskei M."/>
            <person name="Molnar A.P."/>
            <person name="Mule G."/>
            <person name="Ngan C.Y."/>
            <person name="Orejas M."/>
            <person name="Orosz E."/>
            <person name="Ouedraogo J.P."/>
            <person name="Overkamp K.M."/>
            <person name="Park H.-S."/>
            <person name="Perrone G."/>
            <person name="Piumi F."/>
            <person name="Punt P.J."/>
            <person name="Ram A.F."/>
            <person name="Ramon A."/>
            <person name="Rauscher S."/>
            <person name="Record E."/>
            <person name="Riano-Pachon D.M."/>
            <person name="Robert V."/>
            <person name="Roehrig J."/>
            <person name="Ruller R."/>
            <person name="Salamov A."/>
            <person name="Salih N.S."/>
            <person name="Samson R.A."/>
            <person name="Sandor E."/>
            <person name="Sanguinetti M."/>
            <person name="Schuetze T."/>
            <person name="Sepcic K."/>
            <person name="Shelest E."/>
            <person name="Sherlock G."/>
            <person name="Sophianopoulou V."/>
            <person name="Squina F.M."/>
            <person name="Sun H."/>
            <person name="Susca A."/>
            <person name="Todd R.B."/>
            <person name="Tsang A."/>
            <person name="Unkles S.E."/>
            <person name="van de Wiele N."/>
            <person name="van Rossen-Uffink D."/>
            <person name="Oliveira J.V."/>
            <person name="Vesth T.C."/>
            <person name="Visser J."/>
            <person name="Yu J.-H."/>
            <person name="Zhou M."/>
            <person name="Andersen M.R."/>
            <person name="Archer D.B."/>
            <person name="Baker S.E."/>
            <person name="Benoit I."/>
            <person name="Brakhage A.A."/>
            <person name="Braus G.H."/>
            <person name="Fischer R."/>
            <person name="Frisvad J.C."/>
            <person name="Goldman G.H."/>
            <person name="Houbraken J."/>
            <person name="Oakley B."/>
            <person name="Pocsi I."/>
            <person name="Scazzocchio C."/>
            <person name="Seiboth B."/>
            <person name="vanKuyk P.A."/>
            <person name="Wortman J."/>
            <person name="Dyer P.S."/>
            <person name="Grigoriev I.V."/>
        </authorList>
    </citation>
    <scope>NUCLEOTIDE SEQUENCE [LARGE SCALE GENOMIC DNA]</scope>
    <source>
        <strain evidence="4">CBS 516.65</strain>
    </source>
</reference>
<dbReference type="Gene3D" id="3.40.1090.10">
    <property type="entry name" value="Cytosolic phospholipase A2 catalytic domain"/>
    <property type="match status" value="1"/>
</dbReference>
<dbReference type="VEuPathDB" id="FungiDB:ASPGLDRAFT_134498"/>
<evidence type="ECO:0000256" key="1">
    <source>
        <dbReference type="ARBA" id="ARBA00022801"/>
    </source>
</evidence>
<dbReference type="PANTHER" id="PTHR24185">
    <property type="entry name" value="CALCIUM-INDEPENDENT PHOSPHOLIPASE A2-GAMMA"/>
    <property type="match status" value="1"/>
</dbReference>
<evidence type="ECO:0000256" key="2">
    <source>
        <dbReference type="ARBA" id="ARBA00022963"/>
    </source>
</evidence>
<dbReference type="GO" id="GO:0016020">
    <property type="term" value="C:membrane"/>
    <property type="evidence" value="ECO:0007669"/>
    <property type="project" value="TreeGrafter"/>
</dbReference>
<name>A0A1L9V9J5_ASPGL</name>
<keyword evidence="4" id="KW-1185">Reference proteome</keyword>
<feature type="non-terminal residue" evidence="3">
    <location>
        <position position="1"/>
    </location>
</feature>